<proteinExistence type="predicted"/>
<organism evidence="1 2">
    <name type="scientific">Plectonema cf. radiosum LEGE 06105</name>
    <dbReference type="NCBI Taxonomy" id="945769"/>
    <lineage>
        <taxon>Bacteria</taxon>
        <taxon>Bacillati</taxon>
        <taxon>Cyanobacteriota</taxon>
        <taxon>Cyanophyceae</taxon>
        <taxon>Oscillatoriophycideae</taxon>
        <taxon>Oscillatoriales</taxon>
        <taxon>Microcoleaceae</taxon>
        <taxon>Plectonema</taxon>
    </lineage>
</organism>
<evidence type="ECO:0000313" key="2">
    <source>
        <dbReference type="Proteomes" id="UP000620559"/>
    </source>
</evidence>
<dbReference type="InterPro" id="IPR046350">
    <property type="entry name" value="Cystatin_sf"/>
</dbReference>
<protein>
    <submittedName>
        <fullName evidence="1">Uncharacterized protein</fullName>
    </submittedName>
</protein>
<dbReference type="SUPFAM" id="SSF54403">
    <property type="entry name" value="Cystatin/monellin"/>
    <property type="match status" value="1"/>
</dbReference>
<accession>A0A8J7F439</accession>
<dbReference type="AlphaFoldDB" id="A0A8J7F439"/>
<evidence type="ECO:0000313" key="1">
    <source>
        <dbReference type="EMBL" id="MBE9212034.1"/>
    </source>
</evidence>
<keyword evidence="2" id="KW-1185">Reference proteome</keyword>
<dbReference type="Proteomes" id="UP000620559">
    <property type="component" value="Unassembled WGS sequence"/>
</dbReference>
<comment type="caution">
    <text evidence="1">The sequence shown here is derived from an EMBL/GenBank/DDBJ whole genome shotgun (WGS) entry which is preliminary data.</text>
</comment>
<reference evidence="1" key="1">
    <citation type="submission" date="2020-10" db="EMBL/GenBank/DDBJ databases">
        <authorList>
            <person name="Castelo-Branco R."/>
            <person name="Eusebio N."/>
            <person name="Adriana R."/>
            <person name="Vieira A."/>
            <person name="Brugerolle De Fraissinette N."/>
            <person name="Rezende De Castro R."/>
            <person name="Schneider M.P."/>
            <person name="Vasconcelos V."/>
            <person name="Leao P.N."/>
        </authorList>
    </citation>
    <scope>NUCLEOTIDE SEQUENCE</scope>
    <source>
        <strain evidence="1">LEGE 06105</strain>
    </source>
</reference>
<name>A0A8J7F439_9CYAN</name>
<dbReference type="EMBL" id="JADEWL010000009">
    <property type="protein sequence ID" value="MBE9212034.1"/>
    <property type="molecule type" value="Genomic_DNA"/>
</dbReference>
<sequence>MSEATLEKSLSGGWTSFSGQITKEAFQVFEAAFKGFVGISYSPVAFATQVVSGTNYSFFANAKAAYPNAPNQAAIVDIYQPLDGPVHITGIRIINDGISQK</sequence>
<gene>
    <name evidence="1" type="ORF">IQ247_04795</name>
</gene>
<dbReference type="RefSeq" id="WP_193917567.1">
    <property type="nucleotide sequence ID" value="NZ_JADEWL010000009.1"/>
</dbReference>